<gene>
    <name evidence="2" type="ORF">SCP_0803570</name>
</gene>
<feature type="compositionally biased region" description="Basic residues" evidence="1">
    <location>
        <begin position="494"/>
        <end position="504"/>
    </location>
</feature>
<reference evidence="2 3" key="1">
    <citation type="journal article" date="2018" name="Sci. Rep.">
        <title>Genome sequence of the cauliflower mushroom Sparassis crispa (Hanabiratake) and its association with beneficial usage.</title>
        <authorList>
            <person name="Kiyama R."/>
            <person name="Furutani Y."/>
            <person name="Kawaguchi K."/>
            <person name="Nakanishi T."/>
        </authorList>
    </citation>
    <scope>NUCLEOTIDE SEQUENCE [LARGE SCALE GENOMIC DNA]</scope>
</reference>
<feature type="compositionally biased region" description="Polar residues" evidence="1">
    <location>
        <begin position="535"/>
        <end position="544"/>
    </location>
</feature>
<protein>
    <submittedName>
        <fullName evidence="2">Uncharacterized protein</fullName>
    </submittedName>
</protein>
<feature type="region of interest" description="Disordered" evidence="1">
    <location>
        <begin position="1"/>
        <end position="51"/>
    </location>
</feature>
<dbReference type="Proteomes" id="UP000287166">
    <property type="component" value="Unassembled WGS sequence"/>
</dbReference>
<name>A0A401GUC2_9APHY</name>
<sequence>MENIRNQLAQRTHIPGLTSYRSQSPLSTSLQPPFFMSSSTGAATPNDGANPAKKSKAAIIAQLAEHEVRLEQMMGDLKALQKEFSDEEDSRRNGDTSALKQLVEHDTRLKSLDARIAELEQERSDILARAEKSDGSDSGLNDSLGSEDEKKVAAKESAYRDTSFKELVRHAFQLRLGIPNLLAKTLPWNNEGDEIPIESSTNKQYIRFRWEERWDSKANYPVIQELTAYVQKHGADLVPAAATALRALGERDIQERVAEKYKALQKGLRNAGILDAQGHRVTKKEEPTDDAGGIQGIGDGAEEKHEIKKLSPAVLQSRAKGKLQVRLRKRGNLPSDSLYRNPKYDTAFVETLMSADEDVFDVNGAFAGSYKSIAPAYRSAELIELFNAVDAAKDHKPSSRYIPRIKVAETVDVPPRVSHKMENRARRWMIDPEWLTQNQVYDVESRIVNSGKAWGDEEDPEVLVEKQKRVREEKAEMNQTKKLRLTKDVEGRAKKDKKKGKKKGKMSEKKAEKEKVASGSNVHVLDPALDGDAGKSSSEFNDSD</sequence>
<dbReference type="InParanoid" id="A0A401GUC2"/>
<feature type="region of interest" description="Disordered" evidence="1">
    <location>
        <begin position="472"/>
        <end position="544"/>
    </location>
</feature>
<dbReference type="EMBL" id="BFAD01000008">
    <property type="protein sequence ID" value="GBE85835.1"/>
    <property type="molecule type" value="Genomic_DNA"/>
</dbReference>
<evidence type="ECO:0000313" key="3">
    <source>
        <dbReference type="Proteomes" id="UP000287166"/>
    </source>
</evidence>
<feature type="compositionally biased region" description="Low complexity" evidence="1">
    <location>
        <begin position="22"/>
        <end position="33"/>
    </location>
</feature>
<evidence type="ECO:0000313" key="2">
    <source>
        <dbReference type="EMBL" id="GBE85835.1"/>
    </source>
</evidence>
<accession>A0A401GUC2</accession>
<dbReference type="GeneID" id="38782752"/>
<evidence type="ECO:0000256" key="1">
    <source>
        <dbReference type="SAM" id="MobiDB-lite"/>
    </source>
</evidence>
<dbReference type="STRING" id="139825.A0A401GUC2"/>
<proteinExistence type="predicted"/>
<keyword evidence="3" id="KW-1185">Reference proteome</keyword>
<organism evidence="2 3">
    <name type="scientific">Sparassis crispa</name>
    <dbReference type="NCBI Taxonomy" id="139825"/>
    <lineage>
        <taxon>Eukaryota</taxon>
        <taxon>Fungi</taxon>
        <taxon>Dikarya</taxon>
        <taxon>Basidiomycota</taxon>
        <taxon>Agaricomycotina</taxon>
        <taxon>Agaricomycetes</taxon>
        <taxon>Polyporales</taxon>
        <taxon>Sparassidaceae</taxon>
        <taxon>Sparassis</taxon>
    </lineage>
</organism>
<feature type="region of interest" description="Disordered" evidence="1">
    <location>
        <begin position="128"/>
        <end position="151"/>
    </location>
</feature>
<dbReference type="AlphaFoldDB" id="A0A401GUC2"/>
<dbReference type="OrthoDB" id="3264915at2759"/>
<feature type="compositionally biased region" description="Polar residues" evidence="1">
    <location>
        <begin position="1"/>
        <end position="10"/>
    </location>
</feature>
<dbReference type="RefSeq" id="XP_027616748.1">
    <property type="nucleotide sequence ID" value="XM_027760947.1"/>
</dbReference>
<comment type="caution">
    <text evidence="2">The sequence shown here is derived from an EMBL/GenBank/DDBJ whole genome shotgun (WGS) entry which is preliminary data.</text>
</comment>
<feature type="compositionally biased region" description="Basic and acidic residues" evidence="1">
    <location>
        <begin position="505"/>
        <end position="516"/>
    </location>
</feature>